<evidence type="ECO:0000259" key="4">
    <source>
        <dbReference type="Pfam" id="PF00135"/>
    </source>
</evidence>
<proteinExistence type="inferred from homology"/>
<dbReference type="Proteomes" id="UP000826195">
    <property type="component" value="Unassembled WGS sequence"/>
</dbReference>
<reference evidence="5 6" key="1">
    <citation type="journal article" date="2021" name="J. Hered.">
        <title>A chromosome-level genome assembly of the parasitoid wasp, Cotesia glomerata (Hymenoptera: Braconidae).</title>
        <authorList>
            <person name="Pinto B.J."/>
            <person name="Weis J.J."/>
            <person name="Gamble T."/>
            <person name="Ode P.J."/>
            <person name="Paul R."/>
            <person name="Zaspel J.M."/>
        </authorList>
    </citation>
    <scope>NUCLEOTIDE SEQUENCE [LARGE SCALE GENOMIC DNA]</scope>
    <source>
        <strain evidence="5">CgM1</strain>
    </source>
</reference>
<keyword evidence="6" id="KW-1185">Reference proteome</keyword>
<dbReference type="InterPro" id="IPR029058">
    <property type="entry name" value="AB_hydrolase_fold"/>
</dbReference>
<evidence type="ECO:0000313" key="6">
    <source>
        <dbReference type="Proteomes" id="UP000826195"/>
    </source>
</evidence>
<dbReference type="PANTHER" id="PTHR43903">
    <property type="entry name" value="NEUROLIGIN"/>
    <property type="match status" value="1"/>
</dbReference>
<dbReference type="SUPFAM" id="SSF53474">
    <property type="entry name" value="alpha/beta-Hydrolases"/>
    <property type="match status" value="1"/>
</dbReference>
<dbReference type="EMBL" id="JAHXZJ010001119">
    <property type="protein sequence ID" value="KAH0553957.1"/>
    <property type="molecule type" value="Genomic_DNA"/>
</dbReference>
<dbReference type="PROSITE" id="PS00941">
    <property type="entry name" value="CARBOXYLESTERASE_B_2"/>
    <property type="match status" value="1"/>
</dbReference>
<comment type="similarity">
    <text evidence="1">Belongs to the type-B carboxylesterase/lipase family.</text>
</comment>
<keyword evidence="3" id="KW-0325">Glycoprotein</keyword>
<gene>
    <name evidence="5" type="ORF">KQX54_006402</name>
</gene>
<organism evidence="5 6">
    <name type="scientific">Cotesia glomerata</name>
    <name type="common">Lepidopteran parasitic wasp</name>
    <name type="synonym">Apanteles glomeratus</name>
    <dbReference type="NCBI Taxonomy" id="32391"/>
    <lineage>
        <taxon>Eukaryota</taxon>
        <taxon>Metazoa</taxon>
        <taxon>Ecdysozoa</taxon>
        <taxon>Arthropoda</taxon>
        <taxon>Hexapoda</taxon>
        <taxon>Insecta</taxon>
        <taxon>Pterygota</taxon>
        <taxon>Neoptera</taxon>
        <taxon>Endopterygota</taxon>
        <taxon>Hymenoptera</taxon>
        <taxon>Apocrita</taxon>
        <taxon>Ichneumonoidea</taxon>
        <taxon>Braconidae</taxon>
        <taxon>Microgastrinae</taxon>
        <taxon>Cotesia</taxon>
    </lineage>
</organism>
<dbReference type="Pfam" id="PF00135">
    <property type="entry name" value="COesterase"/>
    <property type="match status" value="1"/>
</dbReference>
<feature type="domain" description="Carboxylesterase type B" evidence="4">
    <location>
        <begin position="31"/>
        <end position="112"/>
    </location>
</feature>
<dbReference type="InterPro" id="IPR002018">
    <property type="entry name" value="CarbesteraseB"/>
</dbReference>
<name>A0AAV7IQ99_COTGL</name>
<evidence type="ECO:0000256" key="1">
    <source>
        <dbReference type="ARBA" id="ARBA00005964"/>
    </source>
</evidence>
<evidence type="ECO:0000313" key="5">
    <source>
        <dbReference type="EMBL" id="KAH0553957.1"/>
    </source>
</evidence>
<dbReference type="InterPro" id="IPR051093">
    <property type="entry name" value="Neuroligin/BSAL"/>
</dbReference>
<evidence type="ECO:0000256" key="2">
    <source>
        <dbReference type="ARBA" id="ARBA00022729"/>
    </source>
</evidence>
<evidence type="ECO:0000256" key="3">
    <source>
        <dbReference type="ARBA" id="ARBA00023180"/>
    </source>
</evidence>
<comment type="caution">
    <text evidence="5">The sequence shown here is derived from an EMBL/GenBank/DDBJ whole genome shotgun (WGS) entry which is preliminary data.</text>
</comment>
<keyword evidence="2" id="KW-0732">Signal</keyword>
<sequence length="126" mass="14531">MQKKNIEASGPQISVPFPLHDRQLANGFVLLGIPYAEPPVGPFRFSPPRSPRPWRDIRPAQEFAPVCPQVLPNLKAEVKTRHEYLGRLLSYLKNQSEDCLYLNIYAPHQVEGKESFSLSHKSYYYY</sequence>
<dbReference type="Gene3D" id="3.40.50.1820">
    <property type="entry name" value="alpha/beta hydrolase"/>
    <property type="match status" value="1"/>
</dbReference>
<accession>A0AAV7IQ99</accession>
<protein>
    <recommendedName>
        <fullName evidence="4">Carboxylesterase type B domain-containing protein</fullName>
    </recommendedName>
</protein>
<dbReference type="InterPro" id="IPR019819">
    <property type="entry name" value="Carboxylesterase_B_CS"/>
</dbReference>
<dbReference type="AlphaFoldDB" id="A0AAV7IQ99"/>